<evidence type="ECO:0000256" key="1">
    <source>
        <dbReference type="ARBA" id="ARBA00008894"/>
    </source>
</evidence>
<name>A0AAD8VNF4_LOLMU</name>
<keyword evidence="11" id="KW-1185">Reference proteome</keyword>
<dbReference type="Gene3D" id="3.40.50.300">
    <property type="entry name" value="P-loop containing nucleotide triphosphate hydrolases"/>
    <property type="match status" value="1"/>
</dbReference>
<comment type="similarity">
    <text evidence="1">Belongs to the disease resistance NB-LRR family.</text>
</comment>
<dbReference type="InterPro" id="IPR027417">
    <property type="entry name" value="P-loop_NTPase"/>
</dbReference>
<dbReference type="GO" id="GO:0043531">
    <property type="term" value="F:ADP binding"/>
    <property type="evidence" value="ECO:0007669"/>
    <property type="project" value="InterPro"/>
</dbReference>
<comment type="caution">
    <text evidence="10">The sequence shown here is derived from an EMBL/GenBank/DDBJ whole genome shotgun (WGS) entry which is preliminary data.</text>
</comment>
<keyword evidence="3" id="KW-0677">Repeat</keyword>
<dbReference type="InterPro" id="IPR041118">
    <property type="entry name" value="Rx_N"/>
</dbReference>
<feature type="domain" description="Disease resistance N-terminal" evidence="8">
    <location>
        <begin position="14"/>
        <end position="99"/>
    </location>
</feature>
<dbReference type="InterPro" id="IPR056789">
    <property type="entry name" value="LRR_R13L1-DRL21"/>
</dbReference>
<accession>A0AAD8VNF4</accession>
<dbReference type="Pfam" id="PF25019">
    <property type="entry name" value="LRR_R13L1-DRL21"/>
    <property type="match status" value="1"/>
</dbReference>
<proteinExistence type="inferred from homology"/>
<reference evidence="10" key="1">
    <citation type="submission" date="2023-07" db="EMBL/GenBank/DDBJ databases">
        <title>A chromosome-level genome assembly of Lolium multiflorum.</title>
        <authorList>
            <person name="Chen Y."/>
            <person name="Copetti D."/>
            <person name="Kolliker R."/>
            <person name="Studer B."/>
        </authorList>
    </citation>
    <scope>NUCLEOTIDE SEQUENCE</scope>
    <source>
        <strain evidence="10">02402/16</strain>
        <tissue evidence="10">Leaf</tissue>
    </source>
</reference>
<dbReference type="SUPFAM" id="SSF52058">
    <property type="entry name" value="L domain-like"/>
    <property type="match status" value="1"/>
</dbReference>
<dbReference type="GO" id="GO:0006952">
    <property type="term" value="P:defense response"/>
    <property type="evidence" value="ECO:0007669"/>
    <property type="project" value="UniProtKB-KW"/>
</dbReference>
<organism evidence="10 11">
    <name type="scientific">Lolium multiflorum</name>
    <name type="common">Italian ryegrass</name>
    <name type="synonym">Lolium perenne subsp. multiflorum</name>
    <dbReference type="NCBI Taxonomy" id="4521"/>
    <lineage>
        <taxon>Eukaryota</taxon>
        <taxon>Viridiplantae</taxon>
        <taxon>Streptophyta</taxon>
        <taxon>Embryophyta</taxon>
        <taxon>Tracheophyta</taxon>
        <taxon>Spermatophyta</taxon>
        <taxon>Magnoliopsida</taxon>
        <taxon>Liliopsida</taxon>
        <taxon>Poales</taxon>
        <taxon>Poaceae</taxon>
        <taxon>BOP clade</taxon>
        <taxon>Pooideae</taxon>
        <taxon>Poodae</taxon>
        <taxon>Poeae</taxon>
        <taxon>Poeae Chloroplast Group 2 (Poeae type)</taxon>
        <taxon>Loliodinae</taxon>
        <taxon>Loliinae</taxon>
        <taxon>Lolium</taxon>
    </lineage>
</organism>
<dbReference type="Proteomes" id="UP001231189">
    <property type="component" value="Unassembled WGS sequence"/>
</dbReference>
<protein>
    <submittedName>
        <fullName evidence="10">Uncharacterized protein</fullName>
    </submittedName>
</protein>
<keyword evidence="6" id="KW-0067">ATP-binding</keyword>
<dbReference type="PRINTS" id="PR00364">
    <property type="entry name" value="DISEASERSIST"/>
</dbReference>
<evidence type="ECO:0000313" key="11">
    <source>
        <dbReference type="Proteomes" id="UP001231189"/>
    </source>
</evidence>
<dbReference type="Gene3D" id="1.20.5.4130">
    <property type="match status" value="1"/>
</dbReference>
<keyword evidence="4" id="KW-0547">Nucleotide-binding</keyword>
<gene>
    <name evidence="10" type="ORF">QYE76_036817</name>
</gene>
<evidence type="ECO:0000256" key="2">
    <source>
        <dbReference type="ARBA" id="ARBA00022614"/>
    </source>
</evidence>
<dbReference type="Gene3D" id="3.80.10.10">
    <property type="entry name" value="Ribonuclease Inhibitor"/>
    <property type="match status" value="1"/>
</dbReference>
<dbReference type="Pfam" id="PF18052">
    <property type="entry name" value="Rx_N"/>
    <property type="match status" value="1"/>
</dbReference>
<evidence type="ECO:0000259" key="7">
    <source>
        <dbReference type="Pfam" id="PF00931"/>
    </source>
</evidence>
<dbReference type="SUPFAM" id="SSF52540">
    <property type="entry name" value="P-loop containing nucleoside triphosphate hydrolases"/>
    <property type="match status" value="1"/>
</dbReference>
<keyword evidence="5" id="KW-0611">Plant defense</keyword>
<feature type="domain" description="R13L1/DRL21-like LRR repeat region" evidence="9">
    <location>
        <begin position="374"/>
        <end position="500"/>
    </location>
</feature>
<evidence type="ECO:0000256" key="6">
    <source>
        <dbReference type="ARBA" id="ARBA00022840"/>
    </source>
</evidence>
<dbReference type="Pfam" id="PF00931">
    <property type="entry name" value="NB-ARC"/>
    <property type="match status" value="1"/>
</dbReference>
<dbReference type="InterPro" id="IPR032675">
    <property type="entry name" value="LRR_dom_sf"/>
</dbReference>
<evidence type="ECO:0000259" key="9">
    <source>
        <dbReference type="Pfam" id="PF25019"/>
    </source>
</evidence>
<dbReference type="EMBL" id="JAUUTY010000007">
    <property type="protein sequence ID" value="KAK1613144.1"/>
    <property type="molecule type" value="Genomic_DNA"/>
</dbReference>
<evidence type="ECO:0000259" key="8">
    <source>
        <dbReference type="Pfam" id="PF18052"/>
    </source>
</evidence>
<evidence type="ECO:0000256" key="5">
    <source>
        <dbReference type="ARBA" id="ARBA00022821"/>
    </source>
</evidence>
<feature type="domain" description="NB-ARC" evidence="7">
    <location>
        <begin position="185"/>
        <end position="284"/>
    </location>
</feature>
<dbReference type="PANTHER" id="PTHR36766">
    <property type="entry name" value="PLANT BROAD-SPECTRUM MILDEW RESISTANCE PROTEIN RPW8"/>
    <property type="match status" value="1"/>
</dbReference>
<dbReference type="AlphaFoldDB" id="A0AAD8VNF4"/>
<evidence type="ECO:0000313" key="10">
    <source>
        <dbReference type="EMBL" id="KAK1613144.1"/>
    </source>
</evidence>
<dbReference type="GO" id="GO:0005524">
    <property type="term" value="F:ATP binding"/>
    <property type="evidence" value="ECO:0007669"/>
    <property type="project" value="UniProtKB-KW"/>
</dbReference>
<keyword evidence="2" id="KW-0433">Leucine-rich repeat</keyword>
<sequence>MAVVVATMVVEPLVKIIMEKASNNLLDQYKVMKGMEKQRDILNRRLLAILDIITVAEQAASHKEGVKAWLEAIKKVAYQANKVFDEFKYEVLHREAKRNGQYKELGFDVVKLFATHNRFIFRNRMGRKLWKIVKAIEVLVTEMSTFHFERQQQPPVSNQWREMDHDIFDLKEITNRSRAKDNKNIVDILVGQANNPFLTVVPIVGMGGLGKTTLAQLVYNEPEIQKHFDFLVWVGVSDAFDVDSLAKSIIEAVPEKKVGRKATHSKTPLDSLQNVVTGQRGSVVLTTTRDEGVAEILGTTEAYNLAALDDTFIKEIIETRAFSHLHKEEQRPAVLVNMVGEIVKRCVGSPLAATALGFVLRTKTSSGSDCSKVGELGHLNLGGQLELSSLENVTEKDAAAANLMEKKDIRELTLKWTRRLYYTLSNVNDARVLEKLKPHEGLYAIRIHSYGATTFPMTLARLPNIGEIHLFNCSRLKWLFNRHNDTSFAFPNLKELTLEDLDSLERWWDTDDDTMQGDEIMFPLLEKLYITGCGKLKKLPGRPTFPNLQKASLHRCQEVNNYS</sequence>
<evidence type="ECO:0000256" key="4">
    <source>
        <dbReference type="ARBA" id="ARBA00022741"/>
    </source>
</evidence>
<dbReference type="GO" id="GO:0051707">
    <property type="term" value="P:response to other organism"/>
    <property type="evidence" value="ECO:0007669"/>
    <property type="project" value="UniProtKB-ARBA"/>
</dbReference>
<dbReference type="InterPro" id="IPR002182">
    <property type="entry name" value="NB-ARC"/>
</dbReference>
<dbReference type="PANTHER" id="PTHR36766:SF55">
    <property type="entry name" value="OS11G0492900 PROTEIN"/>
    <property type="match status" value="1"/>
</dbReference>
<evidence type="ECO:0000256" key="3">
    <source>
        <dbReference type="ARBA" id="ARBA00022737"/>
    </source>
</evidence>